<comment type="similarity">
    <text evidence="3">Belongs to the claudin family.</text>
</comment>
<dbReference type="STRING" id="7868.ENSCMIP00000027381"/>
<evidence type="ECO:0000256" key="10">
    <source>
        <dbReference type="SAM" id="Phobius"/>
    </source>
</evidence>
<dbReference type="GeneTree" id="ENSGT00940000161922"/>
<evidence type="ECO:0000256" key="6">
    <source>
        <dbReference type="ARBA" id="ARBA00022692"/>
    </source>
</evidence>
<evidence type="ECO:0000256" key="7">
    <source>
        <dbReference type="ARBA" id="ARBA00022949"/>
    </source>
</evidence>
<feature type="transmembrane region" description="Helical" evidence="10">
    <location>
        <begin position="124"/>
        <end position="145"/>
    </location>
</feature>
<proteinExistence type="inferred from homology"/>
<keyword evidence="4" id="KW-0796">Tight junction</keyword>
<dbReference type="PANTHER" id="PTHR12002">
    <property type="entry name" value="CLAUDIN"/>
    <property type="match status" value="1"/>
</dbReference>
<feature type="transmembrane region" description="Helical" evidence="10">
    <location>
        <begin position="79"/>
        <end position="103"/>
    </location>
</feature>
<reference evidence="12" key="1">
    <citation type="journal article" date="2006" name="Science">
        <title>Ancient noncoding elements conserved in the human genome.</title>
        <authorList>
            <person name="Venkatesh B."/>
            <person name="Kirkness E.F."/>
            <person name="Loh Y.H."/>
            <person name="Halpern A.L."/>
            <person name="Lee A.P."/>
            <person name="Johnson J."/>
            <person name="Dandona N."/>
            <person name="Viswanathan L.D."/>
            <person name="Tay A."/>
            <person name="Venter J.C."/>
            <person name="Strausberg R.L."/>
            <person name="Brenner S."/>
        </authorList>
    </citation>
    <scope>NUCLEOTIDE SEQUENCE [LARGE SCALE GENOMIC DNA]</scope>
</reference>
<reference evidence="11" key="4">
    <citation type="submission" date="2025-08" db="UniProtKB">
        <authorList>
            <consortium name="Ensembl"/>
        </authorList>
    </citation>
    <scope>IDENTIFICATION</scope>
</reference>
<dbReference type="PRINTS" id="PR01077">
    <property type="entry name" value="CLAUDIN"/>
</dbReference>
<dbReference type="Proteomes" id="UP000314986">
    <property type="component" value="Unassembled WGS sequence"/>
</dbReference>
<organism evidence="11 12">
    <name type="scientific">Callorhinchus milii</name>
    <name type="common">Ghost shark</name>
    <dbReference type="NCBI Taxonomy" id="7868"/>
    <lineage>
        <taxon>Eukaryota</taxon>
        <taxon>Metazoa</taxon>
        <taxon>Chordata</taxon>
        <taxon>Craniata</taxon>
        <taxon>Vertebrata</taxon>
        <taxon>Chondrichthyes</taxon>
        <taxon>Holocephali</taxon>
        <taxon>Chimaeriformes</taxon>
        <taxon>Callorhinchidae</taxon>
        <taxon>Callorhinchus</taxon>
    </lineage>
</organism>
<sequence>ISNQCNSLLQLLGLSVSLVGWVCSIVATVLPQWQTKNTDLLQMENFFVGIWESCVAQEEGPTQCKWYSSLLSLPAHIQVARILMCTSITFGLLGTLVSILGLTCVSYCSKDEAVKRRLTTSGGVLFLFAGITTFIPVSYVAHVTVVEFMDPTVPEVVPRWEFGEALFSGWIGSFLLLIGGIVLVTSHCCFRKFSVPLSLNRPVWVTLRQKTEYV</sequence>
<dbReference type="OMA" id="SYMAHLA"/>
<dbReference type="GO" id="GO:0005923">
    <property type="term" value="C:bicellular tight junction"/>
    <property type="evidence" value="ECO:0007669"/>
    <property type="project" value="UniProtKB-SubCell"/>
</dbReference>
<evidence type="ECO:0000256" key="2">
    <source>
        <dbReference type="ARBA" id="ARBA00004651"/>
    </source>
</evidence>
<dbReference type="AlphaFoldDB" id="A0A4W3IIU1"/>
<keyword evidence="9 10" id="KW-0472">Membrane</keyword>
<accession>A0A4W3IIU1</accession>
<evidence type="ECO:0000313" key="12">
    <source>
        <dbReference type="Proteomes" id="UP000314986"/>
    </source>
</evidence>
<dbReference type="InterPro" id="IPR006187">
    <property type="entry name" value="Claudin"/>
</dbReference>
<dbReference type="Pfam" id="PF00822">
    <property type="entry name" value="PMP22_Claudin"/>
    <property type="match status" value="1"/>
</dbReference>
<keyword evidence="5" id="KW-1003">Cell membrane</keyword>
<evidence type="ECO:0000256" key="3">
    <source>
        <dbReference type="ARBA" id="ARBA00008295"/>
    </source>
</evidence>
<dbReference type="Ensembl" id="ENSCMIT00000027817.1">
    <property type="protein sequence ID" value="ENSCMIP00000027381.1"/>
    <property type="gene ID" value="ENSCMIG00000011920.1"/>
</dbReference>
<name>A0A4W3IIU1_CALMI</name>
<feature type="transmembrane region" description="Helical" evidence="10">
    <location>
        <begin position="165"/>
        <end position="184"/>
    </location>
</feature>
<protein>
    <submittedName>
        <fullName evidence="11">Claudin 26</fullName>
    </submittedName>
</protein>
<evidence type="ECO:0000313" key="11">
    <source>
        <dbReference type="Ensembl" id="ENSCMIP00000027381.1"/>
    </source>
</evidence>
<keyword evidence="6 10" id="KW-0812">Transmembrane</keyword>
<dbReference type="GO" id="GO:0005198">
    <property type="term" value="F:structural molecule activity"/>
    <property type="evidence" value="ECO:0007669"/>
    <property type="project" value="InterPro"/>
</dbReference>
<reference evidence="12" key="2">
    <citation type="journal article" date="2007" name="PLoS Biol.">
        <title>Survey sequencing and comparative analysis of the elephant shark (Callorhinchus milii) genome.</title>
        <authorList>
            <person name="Venkatesh B."/>
            <person name="Kirkness E.F."/>
            <person name="Loh Y.H."/>
            <person name="Halpern A.L."/>
            <person name="Lee A.P."/>
            <person name="Johnson J."/>
            <person name="Dandona N."/>
            <person name="Viswanathan L.D."/>
            <person name="Tay A."/>
            <person name="Venter J.C."/>
            <person name="Strausberg R.L."/>
            <person name="Brenner S."/>
        </authorList>
    </citation>
    <scope>NUCLEOTIDE SEQUENCE [LARGE SCALE GENOMIC DNA]</scope>
</reference>
<dbReference type="Gene3D" id="1.20.140.150">
    <property type="match status" value="1"/>
</dbReference>
<dbReference type="GO" id="GO:0005886">
    <property type="term" value="C:plasma membrane"/>
    <property type="evidence" value="ECO:0007669"/>
    <property type="project" value="UniProtKB-SubCell"/>
</dbReference>
<keyword evidence="8 10" id="KW-1133">Transmembrane helix</keyword>
<evidence type="ECO:0000256" key="1">
    <source>
        <dbReference type="ARBA" id="ARBA00004435"/>
    </source>
</evidence>
<reference evidence="11" key="5">
    <citation type="submission" date="2025-09" db="UniProtKB">
        <authorList>
            <consortium name="Ensembl"/>
        </authorList>
    </citation>
    <scope>IDENTIFICATION</scope>
</reference>
<feature type="transmembrane region" description="Helical" evidence="10">
    <location>
        <begin position="12"/>
        <end position="33"/>
    </location>
</feature>
<evidence type="ECO:0000256" key="5">
    <source>
        <dbReference type="ARBA" id="ARBA00022475"/>
    </source>
</evidence>
<dbReference type="InParanoid" id="A0A4W3IIU1"/>
<dbReference type="InterPro" id="IPR004031">
    <property type="entry name" value="PMP22/EMP/MP20/Claudin"/>
</dbReference>
<evidence type="ECO:0000256" key="8">
    <source>
        <dbReference type="ARBA" id="ARBA00022989"/>
    </source>
</evidence>
<reference evidence="12" key="3">
    <citation type="journal article" date="2014" name="Nature">
        <title>Elephant shark genome provides unique insights into gnathostome evolution.</title>
        <authorList>
            <consortium name="International Elephant Shark Genome Sequencing Consortium"/>
            <person name="Venkatesh B."/>
            <person name="Lee A.P."/>
            <person name="Ravi V."/>
            <person name="Maurya A.K."/>
            <person name="Lian M.M."/>
            <person name="Swann J.B."/>
            <person name="Ohta Y."/>
            <person name="Flajnik M.F."/>
            <person name="Sutoh Y."/>
            <person name="Kasahara M."/>
            <person name="Hoon S."/>
            <person name="Gangu V."/>
            <person name="Roy S.W."/>
            <person name="Irimia M."/>
            <person name="Korzh V."/>
            <person name="Kondrychyn I."/>
            <person name="Lim Z.W."/>
            <person name="Tay B.H."/>
            <person name="Tohari S."/>
            <person name="Kong K.W."/>
            <person name="Ho S."/>
            <person name="Lorente-Galdos B."/>
            <person name="Quilez J."/>
            <person name="Marques-Bonet T."/>
            <person name="Raney B.J."/>
            <person name="Ingham P.W."/>
            <person name="Tay A."/>
            <person name="Hillier L.W."/>
            <person name="Minx P."/>
            <person name="Boehm T."/>
            <person name="Wilson R.K."/>
            <person name="Brenner S."/>
            <person name="Warren W.C."/>
        </authorList>
    </citation>
    <scope>NUCLEOTIDE SEQUENCE [LARGE SCALE GENOMIC DNA]</scope>
</reference>
<keyword evidence="12" id="KW-1185">Reference proteome</keyword>
<comment type="subcellular location">
    <subcellularLocation>
        <location evidence="1">Cell junction</location>
        <location evidence="1">Tight junction</location>
    </subcellularLocation>
    <subcellularLocation>
        <location evidence="2">Cell membrane</location>
        <topology evidence="2">Multi-pass membrane protein</topology>
    </subcellularLocation>
</comment>
<keyword evidence="7" id="KW-0965">Cell junction</keyword>
<evidence type="ECO:0000256" key="9">
    <source>
        <dbReference type="ARBA" id="ARBA00023136"/>
    </source>
</evidence>
<evidence type="ECO:0000256" key="4">
    <source>
        <dbReference type="ARBA" id="ARBA00022427"/>
    </source>
</evidence>